<name>A0A6A4EUZ9_9STRA</name>
<protein>
    <recommendedName>
        <fullName evidence="8">Secreted protein</fullName>
    </recommendedName>
</protein>
<dbReference type="EMBL" id="QXFU01001031">
    <property type="protein sequence ID" value="KAE9012824.1"/>
    <property type="molecule type" value="Genomic_DNA"/>
</dbReference>
<evidence type="ECO:0000313" key="2">
    <source>
        <dbReference type="EMBL" id="KAE9010003.1"/>
    </source>
</evidence>
<evidence type="ECO:0000256" key="1">
    <source>
        <dbReference type="SAM" id="SignalP"/>
    </source>
</evidence>
<dbReference type="AlphaFoldDB" id="A0A6A4EUZ9"/>
<keyword evidence="6" id="KW-1185">Reference proteome</keyword>
<accession>A0A6A4EUZ9</accession>
<dbReference type="Proteomes" id="UP000429607">
    <property type="component" value="Unassembled WGS sequence"/>
</dbReference>
<reference evidence="4 6" key="1">
    <citation type="submission" date="2018-08" db="EMBL/GenBank/DDBJ databases">
        <title>Genomic investigation of the strawberry pathogen Phytophthora fragariae indicates pathogenicity is determined by transcriptional variation in three key races.</title>
        <authorList>
            <person name="Adams T.M."/>
            <person name="Armitage A.D."/>
            <person name="Sobczyk M.K."/>
            <person name="Bates H.J."/>
            <person name="Dunwell J.M."/>
            <person name="Nellist C.F."/>
            <person name="Harrison R.J."/>
        </authorList>
    </citation>
    <scope>NUCLEOTIDE SEQUENCE [LARGE SCALE GENOMIC DNA]</scope>
    <source>
        <strain evidence="2 5">SCRP249</strain>
        <strain evidence="3 7">SCRP324</strain>
        <strain evidence="4 6">SCRP333</strain>
    </source>
</reference>
<gene>
    <name evidence="2" type="ORF">PR001_g16291</name>
    <name evidence="3" type="ORF">PR002_g14693</name>
    <name evidence="4" type="ORF">PR003_g16921</name>
</gene>
<dbReference type="Proteomes" id="UP000435112">
    <property type="component" value="Unassembled WGS sequence"/>
</dbReference>
<sequence length="118" mass="13170">MCLHKLVSLRLITVTTVVINGDWFVVSTCTSAPRSASSRTRVLVSWPNATHYMCSDNEPVHVGHGSSEITNQDLQLPNKHNRLWAACFITLVFNRELRSSTFISVLVPSSPQWISTTT</sequence>
<dbReference type="EMBL" id="QXFV01001277">
    <property type="protein sequence ID" value="KAE9010003.1"/>
    <property type="molecule type" value="Genomic_DNA"/>
</dbReference>
<evidence type="ECO:0000313" key="7">
    <source>
        <dbReference type="Proteomes" id="UP000435112"/>
    </source>
</evidence>
<organism evidence="4 6">
    <name type="scientific">Phytophthora rubi</name>
    <dbReference type="NCBI Taxonomy" id="129364"/>
    <lineage>
        <taxon>Eukaryota</taxon>
        <taxon>Sar</taxon>
        <taxon>Stramenopiles</taxon>
        <taxon>Oomycota</taxon>
        <taxon>Peronosporomycetes</taxon>
        <taxon>Peronosporales</taxon>
        <taxon>Peronosporaceae</taxon>
        <taxon>Phytophthora</taxon>
    </lineage>
</organism>
<keyword evidence="1" id="KW-0732">Signal</keyword>
<evidence type="ECO:0000313" key="6">
    <source>
        <dbReference type="Proteomes" id="UP000434957"/>
    </source>
</evidence>
<evidence type="ECO:0008006" key="8">
    <source>
        <dbReference type="Google" id="ProtNLM"/>
    </source>
</evidence>
<feature type="signal peptide" evidence="1">
    <location>
        <begin position="1"/>
        <end position="21"/>
    </location>
</feature>
<comment type="caution">
    <text evidence="4">The sequence shown here is derived from an EMBL/GenBank/DDBJ whole genome shotgun (WGS) entry which is preliminary data.</text>
</comment>
<proteinExistence type="predicted"/>
<dbReference type="EMBL" id="QXFT01001264">
    <property type="protein sequence ID" value="KAE9323693.1"/>
    <property type="molecule type" value="Genomic_DNA"/>
</dbReference>
<feature type="chain" id="PRO_5036167564" description="Secreted protein" evidence="1">
    <location>
        <begin position="22"/>
        <end position="118"/>
    </location>
</feature>
<evidence type="ECO:0000313" key="4">
    <source>
        <dbReference type="EMBL" id="KAE9323693.1"/>
    </source>
</evidence>
<evidence type="ECO:0000313" key="3">
    <source>
        <dbReference type="EMBL" id="KAE9012824.1"/>
    </source>
</evidence>
<dbReference type="Proteomes" id="UP000434957">
    <property type="component" value="Unassembled WGS sequence"/>
</dbReference>
<evidence type="ECO:0000313" key="5">
    <source>
        <dbReference type="Proteomes" id="UP000429607"/>
    </source>
</evidence>